<dbReference type="PROSITE" id="PS51257">
    <property type="entry name" value="PROKAR_LIPOPROTEIN"/>
    <property type="match status" value="1"/>
</dbReference>
<organism evidence="1 2">
    <name type="scientific">Lentisphaera araneosa HTCC2155</name>
    <dbReference type="NCBI Taxonomy" id="313628"/>
    <lineage>
        <taxon>Bacteria</taxon>
        <taxon>Pseudomonadati</taxon>
        <taxon>Lentisphaerota</taxon>
        <taxon>Lentisphaeria</taxon>
        <taxon>Lentisphaerales</taxon>
        <taxon>Lentisphaeraceae</taxon>
        <taxon>Lentisphaera</taxon>
    </lineage>
</organism>
<dbReference type="RefSeq" id="WP_007278623.1">
    <property type="nucleotide sequence ID" value="NZ_ABCK01000008.1"/>
</dbReference>
<accession>A6DL63</accession>
<dbReference type="OrthoDB" id="239224at2"/>
<gene>
    <name evidence="1" type="ORF">LNTAR_20703</name>
</gene>
<dbReference type="STRING" id="313628.LNTAR_20703"/>
<evidence type="ECO:0000313" key="1">
    <source>
        <dbReference type="EMBL" id="EDM27665.1"/>
    </source>
</evidence>
<evidence type="ECO:0000313" key="2">
    <source>
        <dbReference type="Proteomes" id="UP000004947"/>
    </source>
</evidence>
<keyword evidence="2" id="KW-1185">Reference proteome</keyword>
<name>A6DL63_9BACT</name>
<reference evidence="1 2" key="1">
    <citation type="journal article" date="2010" name="J. Bacteriol.">
        <title>Genome sequence of Lentisphaera araneosa HTCC2155T, the type species of the order Lentisphaerales in the phylum Lentisphaerae.</title>
        <authorList>
            <person name="Thrash J.C."/>
            <person name="Cho J.C."/>
            <person name="Vergin K.L."/>
            <person name="Morris R.M."/>
            <person name="Giovannoni S.J."/>
        </authorList>
    </citation>
    <scope>NUCLEOTIDE SEQUENCE [LARGE SCALE GENOMIC DNA]</scope>
    <source>
        <strain evidence="1 2">HTCC2155</strain>
    </source>
</reference>
<sequence length="591" mass="69206">MNKKTYPICLIVMACALFMAHISIGQLSELRQKHKLNDDVVLKDAPPEIVFTTVALGSFRGLMANWLWIRNIKNQEELRFHESYQIAKLITVLQPRYTTAVNHLAWNMAYNISVTVEDPTERWHWVQRGISLIRDEAMQYNNNDPELYHELGWLFSHKIDKNLDDANRYYKIQWAIEMQKIYGKKPDWKAMDELYTNPLILGDKLEKAGLRQATSYLLNNNLKQLLEDVANGRDLPKALQKVITEEQLEILSQYAKASHEAPLEFSTLQLALSDITLFKDHFMKMNENLSDWSKVEAFYRRSGKLPQAFAESFNQLQPKTRSITLQFISNFLKRRWSEQHYRIIPSIALEVEKEISPDLDWHLPQAHAIYWAWRGKQSGHTELSVKCERMIVQSLYSAFQGGKLLEYRDGDKLSIDWTNNLKLADVVKRLNLEAINKTKSSSFKSGYGNFLKEAILALYMRGDKKKSQAYLKELIKFQNIKNPPDIDSFVSKMFLELYQSSDENEVLYGIHNLLQRSMTLLLYGDEFEQSSTQFFLMAKTLHENYQTKMKKFSEGRQIPAFNRILNASRKNFEKRFPQHKDKLQKMIESQQ</sequence>
<dbReference type="EMBL" id="ABCK01000008">
    <property type="protein sequence ID" value="EDM27665.1"/>
    <property type="molecule type" value="Genomic_DNA"/>
</dbReference>
<comment type="caution">
    <text evidence="1">The sequence shown here is derived from an EMBL/GenBank/DDBJ whole genome shotgun (WGS) entry which is preliminary data.</text>
</comment>
<protein>
    <submittedName>
        <fullName evidence="1">Uncharacterized protein</fullName>
    </submittedName>
</protein>
<dbReference type="AlphaFoldDB" id="A6DL63"/>
<dbReference type="eggNOG" id="COG3147">
    <property type="taxonomic scope" value="Bacteria"/>
</dbReference>
<dbReference type="Proteomes" id="UP000004947">
    <property type="component" value="Unassembled WGS sequence"/>
</dbReference>
<proteinExistence type="predicted"/>